<dbReference type="RefSeq" id="WP_169362017.1">
    <property type="nucleotide sequence ID" value="NZ_JAAVJL010000001.1"/>
</dbReference>
<comment type="caution">
    <text evidence="1">The sequence shown here is derived from an EMBL/GenBank/DDBJ whole genome shotgun (WGS) entry which is preliminary data.</text>
</comment>
<protein>
    <submittedName>
        <fullName evidence="1">Uncharacterized protein</fullName>
    </submittedName>
</protein>
<organism evidence="1 2">
    <name type="scientific">Pseudanabaena yagii GIHE-NHR1</name>
    <dbReference type="NCBI Taxonomy" id="2722753"/>
    <lineage>
        <taxon>Bacteria</taxon>
        <taxon>Bacillati</taxon>
        <taxon>Cyanobacteriota</taxon>
        <taxon>Cyanophyceae</taxon>
        <taxon>Pseudanabaenales</taxon>
        <taxon>Pseudanabaenaceae</taxon>
        <taxon>Pseudanabaena</taxon>
        <taxon>Pseudanabaena yagii</taxon>
    </lineage>
</organism>
<name>A0ABX1LPF9_9CYAN</name>
<evidence type="ECO:0000313" key="2">
    <source>
        <dbReference type="Proteomes" id="UP000738376"/>
    </source>
</evidence>
<evidence type="ECO:0000313" key="1">
    <source>
        <dbReference type="EMBL" id="NMF56921.1"/>
    </source>
</evidence>
<proteinExistence type="predicted"/>
<dbReference type="Proteomes" id="UP000738376">
    <property type="component" value="Unassembled WGS sequence"/>
</dbReference>
<dbReference type="EMBL" id="JAAVJL010000001">
    <property type="protein sequence ID" value="NMF56921.1"/>
    <property type="molecule type" value="Genomic_DNA"/>
</dbReference>
<keyword evidence="2" id="KW-1185">Reference proteome</keyword>
<accession>A0ABX1LPF9</accession>
<reference evidence="1 2" key="1">
    <citation type="submission" date="2020-03" db="EMBL/GenBank/DDBJ databases">
        <title>Draft Genome Sequence of 2-Methylisoborneol Producing Pseudanabaena yagii Strain GIHE-NHR1 Isolated from North Han River in South Korea.</title>
        <authorList>
            <person name="Jeong J."/>
        </authorList>
    </citation>
    <scope>NUCLEOTIDE SEQUENCE [LARGE SCALE GENOMIC DNA]</scope>
    <source>
        <strain evidence="1 2">GIHE-NHR1</strain>
    </source>
</reference>
<sequence>MSCQSLHNLRSCVSSLLDQMRSTHHWTLQNSDRLFTKNQNKVLAISFKSLNIDRLFMENLKQDDHLINI</sequence>
<gene>
    <name evidence="1" type="ORF">HC246_02540</name>
</gene>